<accession>A0A1Y1IA35</accession>
<evidence type="ECO:0000313" key="6">
    <source>
        <dbReference type="Proteomes" id="UP000054558"/>
    </source>
</evidence>
<keyword evidence="3" id="KW-0560">Oxidoreductase</keyword>
<protein>
    <submittedName>
        <fullName evidence="5">Potassium channel beta subunit 1</fullName>
    </submittedName>
</protein>
<dbReference type="InterPro" id="IPR036812">
    <property type="entry name" value="NAD(P)_OxRdtase_dom_sf"/>
</dbReference>
<dbReference type="Gene3D" id="3.20.20.100">
    <property type="entry name" value="NADP-dependent oxidoreductase domain"/>
    <property type="match status" value="1"/>
</dbReference>
<name>A0A1Y1IA35_KLENI</name>
<evidence type="ECO:0000313" key="5">
    <source>
        <dbReference type="EMBL" id="GAQ85577.1"/>
    </source>
</evidence>
<dbReference type="STRING" id="105231.A0A1Y1IA35"/>
<keyword evidence="5" id="KW-0813">Transport</keyword>
<organism evidence="5 6">
    <name type="scientific">Klebsormidium nitens</name>
    <name type="common">Green alga</name>
    <name type="synonym">Ulothrix nitens</name>
    <dbReference type="NCBI Taxonomy" id="105231"/>
    <lineage>
        <taxon>Eukaryota</taxon>
        <taxon>Viridiplantae</taxon>
        <taxon>Streptophyta</taxon>
        <taxon>Klebsormidiophyceae</taxon>
        <taxon>Klebsormidiales</taxon>
        <taxon>Klebsormidiaceae</taxon>
        <taxon>Klebsormidium</taxon>
    </lineage>
</organism>
<feature type="domain" description="NADP-dependent oxidoreductase" evidence="4">
    <location>
        <begin position="34"/>
        <end position="319"/>
    </location>
</feature>
<dbReference type="AlphaFoldDB" id="A0A1Y1IA35"/>
<proteinExistence type="inferred from homology"/>
<evidence type="ECO:0000256" key="2">
    <source>
        <dbReference type="ARBA" id="ARBA00022857"/>
    </source>
</evidence>
<dbReference type="PANTHER" id="PTHR43150">
    <property type="entry name" value="HYPERKINETIC, ISOFORM M"/>
    <property type="match status" value="1"/>
</dbReference>
<dbReference type="Pfam" id="PF00248">
    <property type="entry name" value="Aldo_ket_red"/>
    <property type="match status" value="1"/>
</dbReference>
<evidence type="ECO:0000256" key="1">
    <source>
        <dbReference type="ARBA" id="ARBA00006515"/>
    </source>
</evidence>
<dbReference type="OMA" id="EQPAYNM"/>
<dbReference type="InterPro" id="IPR023210">
    <property type="entry name" value="NADP_OxRdtase_dom"/>
</dbReference>
<dbReference type="GO" id="GO:0016491">
    <property type="term" value="F:oxidoreductase activity"/>
    <property type="evidence" value="ECO:0007669"/>
    <property type="project" value="UniProtKB-KW"/>
</dbReference>
<keyword evidence="6" id="KW-1185">Reference proteome</keyword>
<sequence length="335" mass="38007">MCQSTVRKILEMEYRFLGNTGLKVSALGLGAWVPEAKEILQDAFNSGVNFFDNAEVYAGGKAEQVMGQAFKELDIKRSELVLTTKIFWGGEAPNEKGLCRKHVIEGTQASLKRYGVDYFDVIYAHRPDVTTPIEETVRAFNHIIDKGYAFYWGTSEWSAQQIEAAWGIAKRLGLIGPVVEQPEYNLFHRDRVEVEYEPLYEEYKLGLTTWSPLASGLLTGKYSKGHIPEGSRLSLDAYKSLRERLLTEENLEKVDKLKPIAQEIGATLAQFSLAWVLKNPHVSTVLTGASKREQFEENKEALKFLPKLTSEVIEKVEDVMKNKPTPPKNYREWKP</sequence>
<dbReference type="SUPFAM" id="SSF51430">
    <property type="entry name" value="NAD(P)-linked oxidoreductase"/>
    <property type="match status" value="1"/>
</dbReference>
<keyword evidence="5" id="KW-0406">Ion transport</keyword>
<dbReference type="Proteomes" id="UP000054558">
    <property type="component" value="Unassembled WGS sequence"/>
</dbReference>
<dbReference type="EMBL" id="DF237191">
    <property type="protein sequence ID" value="GAQ85577.1"/>
    <property type="molecule type" value="Genomic_DNA"/>
</dbReference>
<dbReference type="CDD" id="cd19143">
    <property type="entry name" value="AKR_AKR6C1_2"/>
    <property type="match status" value="1"/>
</dbReference>
<dbReference type="InterPro" id="IPR005399">
    <property type="entry name" value="K_chnl_volt-dep_bsu_KCNAB-rel"/>
</dbReference>
<dbReference type="GO" id="GO:0034220">
    <property type="term" value="P:monoatomic ion transmembrane transport"/>
    <property type="evidence" value="ECO:0007669"/>
    <property type="project" value="UniProtKB-KW"/>
</dbReference>
<dbReference type="OrthoDB" id="2310150at2759"/>
<dbReference type="PANTHER" id="PTHR43150:SF2">
    <property type="entry name" value="HYPERKINETIC, ISOFORM M"/>
    <property type="match status" value="1"/>
</dbReference>
<keyword evidence="5" id="KW-0407">Ion channel</keyword>
<keyword evidence="2" id="KW-0521">NADP</keyword>
<evidence type="ECO:0000256" key="3">
    <source>
        <dbReference type="ARBA" id="ARBA00023002"/>
    </source>
</evidence>
<gene>
    <name evidence="5" type="ORF">KFL_002420110</name>
</gene>
<evidence type="ECO:0000259" key="4">
    <source>
        <dbReference type="Pfam" id="PF00248"/>
    </source>
</evidence>
<reference evidence="5 6" key="1">
    <citation type="journal article" date="2014" name="Nat. Commun.">
        <title>Klebsormidium flaccidum genome reveals primary factors for plant terrestrial adaptation.</title>
        <authorList>
            <person name="Hori K."/>
            <person name="Maruyama F."/>
            <person name="Fujisawa T."/>
            <person name="Togashi T."/>
            <person name="Yamamoto N."/>
            <person name="Seo M."/>
            <person name="Sato S."/>
            <person name="Yamada T."/>
            <person name="Mori H."/>
            <person name="Tajima N."/>
            <person name="Moriyama T."/>
            <person name="Ikeuchi M."/>
            <person name="Watanabe M."/>
            <person name="Wada H."/>
            <person name="Kobayashi K."/>
            <person name="Saito M."/>
            <person name="Masuda T."/>
            <person name="Sasaki-Sekimoto Y."/>
            <person name="Mashiguchi K."/>
            <person name="Awai K."/>
            <person name="Shimojima M."/>
            <person name="Masuda S."/>
            <person name="Iwai M."/>
            <person name="Nobusawa T."/>
            <person name="Narise T."/>
            <person name="Kondo S."/>
            <person name="Saito H."/>
            <person name="Sato R."/>
            <person name="Murakawa M."/>
            <person name="Ihara Y."/>
            <person name="Oshima-Yamada Y."/>
            <person name="Ohtaka K."/>
            <person name="Satoh M."/>
            <person name="Sonobe K."/>
            <person name="Ishii M."/>
            <person name="Ohtani R."/>
            <person name="Kanamori-Sato M."/>
            <person name="Honoki R."/>
            <person name="Miyazaki D."/>
            <person name="Mochizuki H."/>
            <person name="Umetsu J."/>
            <person name="Higashi K."/>
            <person name="Shibata D."/>
            <person name="Kamiya Y."/>
            <person name="Sato N."/>
            <person name="Nakamura Y."/>
            <person name="Tabata S."/>
            <person name="Ida S."/>
            <person name="Kurokawa K."/>
            <person name="Ohta H."/>
        </authorList>
    </citation>
    <scope>NUCLEOTIDE SEQUENCE [LARGE SCALE GENOMIC DNA]</scope>
    <source>
        <strain evidence="5 6">NIES-2285</strain>
    </source>
</reference>
<comment type="similarity">
    <text evidence="1">Belongs to the shaker potassium channel beta subunit family.</text>
</comment>
<dbReference type="PRINTS" id="PR01577">
    <property type="entry name" value="KCNABCHANNEL"/>
</dbReference>